<comment type="caution">
    <text evidence="5">The sequence shown here is derived from an EMBL/GenBank/DDBJ whole genome shotgun (WGS) entry which is preliminary data.</text>
</comment>
<evidence type="ECO:0000313" key="6">
    <source>
        <dbReference type="Proteomes" id="UP001149719"/>
    </source>
</evidence>
<protein>
    <submittedName>
        <fullName evidence="5">Ion channel</fullName>
    </submittedName>
</protein>
<keyword evidence="2" id="KW-1133">Transmembrane helix</keyword>
<dbReference type="SUPFAM" id="SSF81324">
    <property type="entry name" value="Voltage-gated potassium channels"/>
    <property type="match status" value="1"/>
</dbReference>
<dbReference type="Gene3D" id="3.40.50.720">
    <property type="entry name" value="NAD(P)-binding Rossmann-like Domain"/>
    <property type="match status" value="1"/>
</dbReference>
<dbReference type="InterPro" id="IPR036291">
    <property type="entry name" value="NAD(P)-bd_dom_sf"/>
</dbReference>
<proteinExistence type="predicted"/>
<dbReference type="Proteomes" id="UP001149719">
    <property type="component" value="Unassembled WGS sequence"/>
</dbReference>
<dbReference type="EMBL" id="JAPUBN010000018">
    <property type="protein sequence ID" value="MCZ2722616.1"/>
    <property type="molecule type" value="Genomic_DNA"/>
</dbReference>
<evidence type="ECO:0000256" key="1">
    <source>
        <dbReference type="ARBA" id="ARBA00004651"/>
    </source>
</evidence>
<feature type="transmembrane region" description="Helical" evidence="2">
    <location>
        <begin position="86"/>
        <end position="112"/>
    </location>
</feature>
<dbReference type="Pfam" id="PF07885">
    <property type="entry name" value="Ion_trans_2"/>
    <property type="match status" value="1"/>
</dbReference>
<evidence type="ECO:0000259" key="4">
    <source>
        <dbReference type="Pfam" id="PF07885"/>
    </source>
</evidence>
<dbReference type="PANTHER" id="PTHR43833">
    <property type="entry name" value="POTASSIUM CHANNEL PROTEIN 2-RELATED-RELATED"/>
    <property type="match status" value="1"/>
</dbReference>
<sequence length="373" mass="42255">MNGGQYDASHWTIKKNHRKRRQDFKNSVYLHASNDLKFRFVLLAGIILLHSLAMVLFEEMDWWQAFWLSMTSASTTGYGDISAATFWGQAATIILIYGMGIALLAQIASDYIELRLQKKEMRIKGNMEWDQMQDHLLIVNTPKHYTERYLERLISQICDSPELQQTPIQILTPHFPEGLPMSLRAHGVVHHTGDATATGMLESAGAQRAKYIIVLSPDSQESTSDSKVFDILHRLKELQVSAFVLAESVEDANRDRFRNARADAVIRPIRAYPEMLVRSLIAPGTEQVLEDLFRYQGDHTIRLDVEIKGKTWANIVTTLIQYDVGTALGYVGENGMVTTHPKTSEIVTVHSLIILVNDDQVIPSKQIIKNYFA</sequence>
<dbReference type="SUPFAM" id="SSF51735">
    <property type="entry name" value="NAD(P)-binding Rossmann-fold domains"/>
    <property type="match status" value="1"/>
</dbReference>
<dbReference type="InterPro" id="IPR013099">
    <property type="entry name" value="K_chnl_dom"/>
</dbReference>
<feature type="domain" description="RCK N-terminal" evidence="3">
    <location>
        <begin position="183"/>
        <end position="268"/>
    </location>
</feature>
<name>A0ABT4JW58_9GAMM</name>
<keyword evidence="2" id="KW-0812">Transmembrane</keyword>
<evidence type="ECO:0000259" key="3">
    <source>
        <dbReference type="Pfam" id="PF02254"/>
    </source>
</evidence>
<evidence type="ECO:0000313" key="5">
    <source>
        <dbReference type="EMBL" id="MCZ2722616.1"/>
    </source>
</evidence>
<dbReference type="InterPro" id="IPR003148">
    <property type="entry name" value="RCK_N"/>
</dbReference>
<accession>A0ABT4JW58</accession>
<organism evidence="5 6">
    <name type="scientific">Marinomonas phaeophyticola</name>
    <dbReference type="NCBI Taxonomy" id="3004091"/>
    <lineage>
        <taxon>Bacteria</taxon>
        <taxon>Pseudomonadati</taxon>
        <taxon>Pseudomonadota</taxon>
        <taxon>Gammaproteobacteria</taxon>
        <taxon>Oceanospirillales</taxon>
        <taxon>Oceanospirillaceae</taxon>
        <taxon>Marinomonas</taxon>
    </lineage>
</organism>
<comment type="subcellular location">
    <subcellularLocation>
        <location evidence="1">Cell membrane</location>
        <topology evidence="1">Multi-pass membrane protein</topology>
    </subcellularLocation>
</comment>
<dbReference type="RefSeq" id="WP_269126372.1">
    <property type="nucleotide sequence ID" value="NZ_JAPUBN010000018.1"/>
</dbReference>
<feature type="domain" description="Potassium channel" evidence="4">
    <location>
        <begin position="40"/>
        <end position="112"/>
    </location>
</feature>
<evidence type="ECO:0000256" key="2">
    <source>
        <dbReference type="SAM" id="Phobius"/>
    </source>
</evidence>
<keyword evidence="2" id="KW-0472">Membrane</keyword>
<keyword evidence="6" id="KW-1185">Reference proteome</keyword>
<dbReference type="InterPro" id="IPR050721">
    <property type="entry name" value="Trk_Ktr_HKT_K-transport"/>
</dbReference>
<dbReference type="PANTHER" id="PTHR43833:SF9">
    <property type="entry name" value="POTASSIUM CHANNEL PROTEIN YUGO-RELATED"/>
    <property type="match status" value="1"/>
</dbReference>
<feature type="transmembrane region" description="Helical" evidence="2">
    <location>
        <begin position="40"/>
        <end position="57"/>
    </location>
</feature>
<reference evidence="5" key="1">
    <citation type="submission" date="2022-12" db="EMBL/GenBank/DDBJ databases">
        <title>Marinomonas 15G1-11 sp. nov, isolated from marine algae.</title>
        <authorList>
            <person name="Butt M."/>
            <person name="Choi D.G."/>
            <person name="Kim J.M."/>
            <person name="Lee J.K."/>
            <person name="Baek J.H."/>
            <person name="Jeon C.O."/>
        </authorList>
    </citation>
    <scope>NUCLEOTIDE SEQUENCE</scope>
    <source>
        <strain evidence="5">15G1-11</strain>
    </source>
</reference>
<dbReference type="Gene3D" id="1.10.287.70">
    <property type="match status" value="1"/>
</dbReference>
<gene>
    <name evidence="5" type="ORF">O1D97_13600</name>
</gene>
<dbReference type="Pfam" id="PF02254">
    <property type="entry name" value="TrkA_N"/>
    <property type="match status" value="1"/>
</dbReference>